<evidence type="ECO:0000313" key="2">
    <source>
        <dbReference type="EMBL" id="KAG5524433.1"/>
    </source>
</evidence>
<feature type="domain" description="Nucleic acid binding NABP" evidence="1">
    <location>
        <begin position="18"/>
        <end position="66"/>
    </location>
</feature>
<dbReference type="Pfam" id="PF07990">
    <property type="entry name" value="NABP"/>
    <property type="match status" value="2"/>
</dbReference>
<comment type="caution">
    <text evidence="2">The sequence shown here is derived from an EMBL/GenBank/DDBJ whole genome shotgun (WGS) entry which is preliminary data.</text>
</comment>
<sequence length="153" mass="16637">MMRMIPNTYPFNLQSSRNHVTQQYPRYSVNTGTSNMPPLFEIGAAASPMASPGMDSRMLGGESLSGFCAITSEIAIWRSHWHKSGGSNHHGYYGTPAYGVGLSYPRSPLASLVIPNSPVGLNMRYPTRIRNLGGGVMGPWHLQTCSNAEDSFA</sequence>
<name>A0AAV6I7C5_9ERIC</name>
<evidence type="ECO:0000313" key="3">
    <source>
        <dbReference type="Proteomes" id="UP000823749"/>
    </source>
</evidence>
<organism evidence="2 3">
    <name type="scientific">Rhododendron griersonianum</name>
    <dbReference type="NCBI Taxonomy" id="479676"/>
    <lineage>
        <taxon>Eukaryota</taxon>
        <taxon>Viridiplantae</taxon>
        <taxon>Streptophyta</taxon>
        <taxon>Embryophyta</taxon>
        <taxon>Tracheophyta</taxon>
        <taxon>Spermatophyta</taxon>
        <taxon>Magnoliopsida</taxon>
        <taxon>eudicotyledons</taxon>
        <taxon>Gunneridae</taxon>
        <taxon>Pentapetalae</taxon>
        <taxon>asterids</taxon>
        <taxon>Ericales</taxon>
        <taxon>Ericaceae</taxon>
        <taxon>Ericoideae</taxon>
        <taxon>Rhodoreae</taxon>
        <taxon>Rhododendron</taxon>
    </lineage>
</organism>
<evidence type="ECO:0000259" key="1">
    <source>
        <dbReference type="Pfam" id="PF07990"/>
    </source>
</evidence>
<gene>
    <name evidence="2" type="ORF">RHGRI_031179</name>
</gene>
<dbReference type="EMBL" id="JACTNZ010000011">
    <property type="protein sequence ID" value="KAG5524433.1"/>
    <property type="molecule type" value="Genomic_DNA"/>
</dbReference>
<dbReference type="InterPro" id="IPR012940">
    <property type="entry name" value="NABP"/>
</dbReference>
<protein>
    <recommendedName>
        <fullName evidence="1">Nucleic acid binding NABP domain-containing protein</fullName>
    </recommendedName>
</protein>
<proteinExistence type="predicted"/>
<dbReference type="AlphaFoldDB" id="A0AAV6I7C5"/>
<keyword evidence="3" id="KW-1185">Reference proteome</keyword>
<feature type="domain" description="Nucleic acid binding NABP" evidence="1">
    <location>
        <begin position="82"/>
        <end position="153"/>
    </location>
</feature>
<accession>A0AAV6I7C5</accession>
<dbReference type="Proteomes" id="UP000823749">
    <property type="component" value="Chromosome 11"/>
</dbReference>
<reference evidence="2" key="1">
    <citation type="submission" date="2020-08" db="EMBL/GenBank/DDBJ databases">
        <title>Plant Genome Project.</title>
        <authorList>
            <person name="Zhang R.-G."/>
        </authorList>
    </citation>
    <scope>NUCLEOTIDE SEQUENCE</scope>
    <source>
        <strain evidence="2">WSP0</strain>
        <tissue evidence="2">Leaf</tissue>
    </source>
</reference>